<feature type="compositionally biased region" description="Polar residues" evidence="9">
    <location>
        <begin position="293"/>
        <end position="312"/>
    </location>
</feature>
<feature type="region of interest" description="Disordered" evidence="9">
    <location>
        <begin position="278"/>
        <end position="313"/>
    </location>
</feature>
<feature type="compositionally biased region" description="Polar residues" evidence="9">
    <location>
        <begin position="565"/>
        <end position="582"/>
    </location>
</feature>
<evidence type="ECO:0000256" key="5">
    <source>
        <dbReference type="ARBA" id="ARBA00022723"/>
    </source>
</evidence>
<dbReference type="InterPro" id="IPR001841">
    <property type="entry name" value="Znf_RING"/>
</dbReference>
<name>B9RN70_RICCO</name>
<dbReference type="Proteomes" id="UP000008311">
    <property type="component" value="Unassembled WGS sequence"/>
</dbReference>
<feature type="compositionally biased region" description="Basic residues" evidence="9">
    <location>
        <begin position="647"/>
        <end position="658"/>
    </location>
</feature>
<keyword evidence="6 8" id="KW-0863">Zinc-finger</keyword>
<dbReference type="CDD" id="cd16615">
    <property type="entry name" value="RING-HC_ZNF598"/>
    <property type="match status" value="1"/>
</dbReference>
<dbReference type="GO" id="GO:0061630">
    <property type="term" value="F:ubiquitin protein ligase activity"/>
    <property type="evidence" value="ECO:0007669"/>
    <property type="project" value="InterPro"/>
</dbReference>
<dbReference type="EMBL" id="EQ973790">
    <property type="protein sequence ID" value="EEF47193.1"/>
    <property type="molecule type" value="Genomic_DNA"/>
</dbReference>
<feature type="region of interest" description="Disordered" evidence="9">
    <location>
        <begin position="226"/>
        <end position="259"/>
    </location>
</feature>
<feature type="region of interest" description="Disordered" evidence="9">
    <location>
        <begin position="134"/>
        <end position="203"/>
    </location>
</feature>
<dbReference type="GO" id="GO:0005737">
    <property type="term" value="C:cytoplasm"/>
    <property type="evidence" value="ECO:0007669"/>
    <property type="project" value="UniProtKB-SubCell"/>
</dbReference>
<feature type="compositionally biased region" description="Polar residues" evidence="9">
    <location>
        <begin position="228"/>
        <end position="237"/>
    </location>
</feature>
<evidence type="ECO:0000256" key="7">
    <source>
        <dbReference type="ARBA" id="ARBA00022833"/>
    </source>
</evidence>
<evidence type="ECO:0000259" key="10">
    <source>
        <dbReference type="PROSITE" id="PS50089"/>
    </source>
</evidence>
<reference evidence="12" key="1">
    <citation type="journal article" date="2010" name="Nat. Biotechnol.">
        <title>Draft genome sequence of the oilseed species Ricinus communis.</title>
        <authorList>
            <person name="Chan A.P."/>
            <person name="Crabtree J."/>
            <person name="Zhao Q."/>
            <person name="Lorenzi H."/>
            <person name="Orvis J."/>
            <person name="Puiu D."/>
            <person name="Melake-Berhan A."/>
            <person name="Jones K.M."/>
            <person name="Redman J."/>
            <person name="Chen G."/>
            <person name="Cahoon E.B."/>
            <person name="Gedil M."/>
            <person name="Stanke M."/>
            <person name="Haas B.J."/>
            <person name="Wortman J.R."/>
            <person name="Fraser-Liggett C.M."/>
            <person name="Ravel J."/>
            <person name="Rabinowicz P.D."/>
        </authorList>
    </citation>
    <scope>NUCLEOTIDE SEQUENCE [LARGE SCALE GENOMIC DNA]</scope>
    <source>
        <strain evidence="12">cv. Hale</strain>
    </source>
</reference>
<feature type="compositionally biased region" description="Basic residues" evidence="9">
    <location>
        <begin position="590"/>
        <end position="601"/>
    </location>
</feature>
<feature type="compositionally biased region" description="Basic and acidic residues" evidence="9">
    <location>
        <begin position="492"/>
        <end position="511"/>
    </location>
</feature>
<evidence type="ECO:0000256" key="2">
    <source>
        <dbReference type="ARBA" id="ARBA00022490"/>
    </source>
</evidence>
<evidence type="ECO:0000313" key="12">
    <source>
        <dbReference type="Proteomes" id="UP000008311"/>
    </source>
</evidence>
<keyword evidence="7" id="KW-0862">Zinc</keyword>
<feature type="compositionally biased region" description="Polar residues" evidence="9">
    <location>
        <begin position="161"/>
        <end position="174"/>
    </location>
</feature>
<keyword evidence="3" id="KW-0597">Phosphoprotein</keyword>
<feature type="region of interest" description="Disordered" evidence="9">
    <location>
        <begin position="481"/>
        <end position="511"/>
    </location>
</feature>
<keyword evidence="4" id="KW-0808">Transferase</keyword>
<dbReference type="GO" id="GO:0008270">
    <property type="term" value="F:zinc ion binding"/>
    <property type="evidence" value="ECO:0007669"/>
    <property type="project" value="UniProtKB-KW"/>
</dbReference>
<evidence type="ECO:0000313" key="11">
    <source>
        <dbReference type="EMBL" id="EEF47193.1"/>
    </source>
</evidence>
<accession>B9RN70</accession>
<dbReference type="STRING" id="3988.B9RN70"/>
<gene>
    <name evidence="11" type="ORF">RCOM_1344110</name>
</gene>
<dbReference type="InterPro" id="IPR057634">
    <property type="entry name" value="PAH_ZNF598/HEL2"/>
</dbReference>
<feature type="domain" description="RING-type" evidence="10">
    <location>
        <begin position="5"/>
        <end position="46"/>
    </location>
</feature>
<keyword evidence="12" id="KW-1185">Reference proteome</keyword>
<evidence type="ECO:0000256" key="3">
    <source>
        <dbReference type="ARBA" id="ARBA00022553"/>
    </source>
</evidence>
<dbReference type="PROSITE" id="PS50089">
    <property type="entry name" value="ZF_RING_2"/>
    <property type="match status" value="1"/>
</dbReference>
<dbReference type="InterPro" id="IPR044288">
    <property type="entry name" value="ZNF598/HEL2"/>
</dbReference>
<dbReference type="PANTHER" id="PTHR22938">
    <property type="entry name" value="ZINC FINGER PROTEIN 598"/>
    <property type="match status" value="1"/>
</dbReference>
<evidence type="ECO:0000256" key="8">
    <source>
        <dbReference type="PROSITE-ProRule" id="PRU00175"/>
    </source>
</evidence>
<dbReference type="AlphaFoldDB" id="B9RN70"/>
<dbReference type="InParanoid" id="B9RN70"/>
<comment type="subcellular location">
    <subcellularLocation>
        <location evidence="1">Cytoplasm</location>
    </subcellularLocation>
</comment>
<evidence type="ECO:0000256" key="4">
    <source>
        <dbReference type="ARBA" id="ARBA00022679"/>
    </source>
</evidence>
<dbReference type="Pfam" id="PF25447">
    <property type="entry name" value="RING_ZNF598"/>
    <property type="match status" value="1"/>
</dbReference>
<feature type="compositionally biased region" description="Polar residues" evidence="9">
    <location>
        <begin position="245"/>
        <end position="259"/>
    </location>
</feature>
<dbReference type="InterPro" id="IPR041888">
    <property type="entry name" value="RING-HC_ZNF598/HEL2"/>
</dbReference>
<feature type="region of interest" description="Disordered" evidence="9">
    <location>
        <begin position="565"/>
        <end position="658"/>
    </location>
</feature>
<dbReference type="eggNOG" id="KOG2231">
    <property type="taxonomic scope" value="Eukaryota"/>
</dbReference>
<keyword evidence="5" id="KW-0479">Metal-binding</keyword>
<proteinExistence type="predicted"/>
<sequence>MDDSCAVCADTLEWVAYGACGHREVCSTCVVRLRFICGDRRCCICKTESPVVFITKALGDYTRMISDFAVLPSDPREGRVGTYSYHEDSQAFFDDVDHYKMIKAMCRLSCSRHNTMEHGGRMSRAQRSAALQIPTSFRYRRSSEQDHRRGRGRTFQRDQYDNQLSIAIQASLETSHSEGASHEPSSSSSTQLVSDHGDANDIDPLVQPFELLTATDSEMPSRYLQALGQGSRSTPLEESSFPPLMNTSNSQQPKQESEGLTNNTMAAHLRRQTRNATILSSAQPWPAPRRGNASGSSVQYRPNNSPAPSVSRNPGPVLSAYASSIQSQAQARPALIHGPASSPGNLSNVIRITHSASAPNLSGTGSLKPSISDFPPVSATQIRKTSPSNQVLPKVDDVHTANKSLVEKIRAALEYDEDKYAFFKDVSGQYRQGSIDTEKYLHYVREYGLSHLVLELARLCPDAHKQKELVDTYNASLRSNGLQENGWGRGGDQLKDSTSTRKGKKIDGEGSSLRDRLADNILSTVRTLQTNYKSPEEEVEVLSKDGYRGTKGKAHVMVDERQVELRSQNDATSAGNGSNQNGRDAGSGNRQRKKTSKFHRVRLGDGSMAALFDLKNSEPDPDPDPNPVDDPSDVNNNPSGGLPVRGVWRKGGGHKLFP</sequence>
<evidence type="ECO:0000256" key="6">
    <source>
        <dbReference type="ARBA" id="ARBA00022771"/>
    </source>
</evidence>
<protein>
    <recommendedName>
        <fullName evidence="10">RING-type domain-containing protein</fullName>
    </recommendedName>
</protein>
<keyword evidence="2" id="KW-0963">Cytoplasm</keyword>
<dbReference type="Pfam" id="PF23202">
    <property type="entry name" value="PAH_ZNF598"/>
    <property type="match status" value="1"/>
</dbReference>
<organism evidence="11 12">
    <name type="scientific">Ricinus communis</name>
    <name type="common">Castor bean</name>
    <dbReference type="NCBI Taxonomy" id="3988"/>
    <lineage>
        <taxon>Eukaryota</taxon>
        <taxon>Viridiplantae</taxon>
        <taxon>Streptophyta</taxon>
        <taxon>Embryophyta</taxon>
        <taxon>Tracheophyta</taxon>
        <taxon>Spermatophyta</taxon>
        <taxon>Magnoliopsida</taxon>
        <taxon>eudicotyledons</taxon>
        <taxon>Gunneridae</taxon>
        <taxon>Pentapetalae</taxon>
        <taxon>rosids</taxon>
        <taxon>fabids</taxon>
        <taxon>Malpighiales</taxon>
        <taxon>Euphorbiaceae</taxon>
        <taxon>Acalyphoideae</taxon>
        <taxon>Acalypheae</taxon>
        <taxon>Ricinus</taxon>
    </lineage>
</organism>
<dbReference type="PANTHER" id="PTHR22938:SF0">
    <property type="entry name" value="E3 UBIQUITIN-PROTEIN LIGASE ZNF598"/>
    <property type="match status" value="1"/>
</dbReference>
<evidence type="ECO:0000256" key="1">
    <source>
        <dbReference type="ARBA" id="ARBA00004496"/>
    </source>
</evidence>
<evidence type="ECO:0000256" key="9">
    <source>
        <dbReference type="SAM" id="MobiDB-lite"/>
    </source>
</evidence>
<dbReference type="GO" id="GO:0072344">
    <property type="term" value="P:rescue of stalled ribosome"/>
    <property type="evidence" value="ECO:0007669"/>
    <property type="project" value="InterPro"/>
</dbReference>